<feature type="transmembrane region" description="Helical" evidence="1">
    <location>
        <begin position="74"/>
        <end position="94"/>
    </location>
</feature>
<dbReference type="NCBIfam" id="NF033634">
    <property type="entry name" value="SLATT_1"/>
    <property type="match status" value="1"/>
</dbReference>
<protein>
    <submittedName>
        <fullName evidence="3">SLATT domain-containing protein</fullName>
    </submittedName>
</protein>
<comment type="caution">
    <text evidence="3">The sequence shown here is derived from an EMBL/GenBank/DDBJ whole genome shotgun (WGS) entry which is preliminary data.</text>
</comment>
<evidence type="ECO:0000313" key="3">
    <source>
        <dbReference type="EMBL" id="MDO6422582.1"/>
    </source>
</evidence>
<evidence type="ECO:0000256" key="1">
    <source>
        <dbReference type="SAM" id="Phobius"/>
    </source>
</evidence>
<feature type="domain" description="SMODS and SLOG-associating 2TM effector" evidence="2">
    <location>
        <begin position="183"/>
        <end position="313"/>
    </location>
</feature>
<sequence length="340" mass="37540">MEQLIEIDRQIGEQTKDDWVIQPRGFPAFLEKTAPSLATFLSDSLYTEKAKRFENADSQAVEYQKRFKTRARDVSIAIFVSAAATALLTAMPLLTELSVPESIVSYMYLITGIIAALASGTAIYNSQMIGQLKLYDQWMTHRAKAEIARLSYFKEAAAHLVKEHANNPTTLMLYCSFFKRFQLDLQQNYYSGRSKQHETNLRKTAKLGAIAAVIIAISSGSSGLSGFGDATFTYLAALGTLGIALTALASRFESLNQDERNASRYKITAEALSKVAEKYSSVQKALAQGTNPAMLVQFVDAVHEQISLEHRQWTEDTADISTAFTELSATINKAEATAEQ</sequence>
<evidence type="ECO:0000259" key="2">
    <source>
        <dbReference type="Pfam" id="PF18181"/>
    </source>
</evidence>
<feature type="transmembrane region" description="Helical" evidence="1">
    <location>
        <begin position="106"/>
        <end position="124"/>
    </location>
</feature>
<keyword evidence="1" id="KW-0472">Membrane</keyword>
<dbReference type="RefSeq" id="WP_216064871.1">
    <property type="nucleotide sequence ID" value="NZ_JAHKPP010000036.1"/>
</dbReference>
<evidence type="ECO:0000313" key="4">
    <source>
        <dbReference type="Proteomes" id="UP001169760"/>
    </source>
</evidence>
<name>A0AAW7X4W4_9GAMM</name>
<dbReference type="Proteomes" id="UP001169760">
    <property type="component" value="Unassembled WGS sequence"/>
</dbReference>
<proteinExistence type="predicted"/>
<feature type="transmembrane region" description="Helical" evidence="1">
    <location>
        <begin position="232"/>
        <end position="250"/>
    </location>
</feature>
<dbReference type="AlphaFoldDB" id="A0AAW7X4W4"/>
<dbReference type="EMBL" id="JAUOPB010000006">
    <property type="protein sequence ID" value="MDO6422582.1"/>
    <property type="molecule type" value="Genomic_DNA"/>
</dbReference>
<organism evidence="3 4">
    <name type="scientific">Saccharophagus degradans</name>
    <dbReference type="NCBI Taxonomy" id="86304"/>
    <lineage>
        <taxon>Bacteria</taxon>
        <taxon>Pseudomonadati</taxon>
        <taxon>Pseudomonadota</taxon>
        <taxon>Gammaproteobacteria</taxon>
        <taxon>Cellvibrionales</taxon>
        <taxon>Cellvibrionaceae</taxon>
        <taxon>Saccharophagus</taxon>
    </lineage>
</organism>
<gene>
    <name evidence="3" type="ORF">Q4521_08865</name>
</gene>
<reference evidence="3" key="1">
    <citation type="submission" date="2023-07" db="EMBL/GenBank/DDBJ databases">
        <title>Genome content predicts the carbon catabolic preferences of heterotrophic bacteria.</title>
        <authorList>
            <person name="Gralka M."/>
        </authorList>
    </citation>
    <scope>NUCLEOTIDE SEQUENCE</scope>
    <source>
        <strain evidence="3">I3M17_2</strain>
    </source>
</reference>
<accession>A0AAW7X4W4</accession>
<dbReference type="Pfam" id="PF18181">
    <property type="entry name" value="SLATT_1"/>
    <property type="match status" value="1"/>
</dbReference>
<dbReference type="InterPro" id="IPR040884">
    <property type="entry name" value="SLATT_1"/>
</dbReference>
<keyword evidence="1" id="KW-0812">Transmembrane</keyword>
<keyword evidence="1" id="KW-1133">Transmembrane helix</keyword>
<feature type="transmembrane region" description="Helical" evidence="1">
    <location>
        <begin position="207"/>
        <end position="226"/>
    </location>
</feature>